<organism evidence="3 4">
    <name type="scientific">Streptomyces lannensis</name>
    <dbReference type="NCBI Taxonomy" id="766498"/>
    <lineage>
        <taxon>Bacteria</taxon>
        <taxon>Bacillati</taxon>
        <taxon>Actinomycetota</taxon>
        <taxon>Actinomycetes</taxon>
        <taxon>Kitasatosporales</taxon>
        <taxon>Streptomycetaceae</taxon>
        <taxon>Streptomyces</taxon>
    </lineage>
</organism>
<evidence type="ECO:0000256" key="2">
    <source>
        <dbReference type="SAM" id="SignalP"/>
    </source>
</evidence>
<protein>
    <recommendedName>
        <fullName evidence="5">Secreted protein</fullName>
    </recommendedName>
</protein>
<evidence type="ECO:0000313" key="3">
    <source>
        <dbReference type="EMBL" id="GAA3866093.1"/>
    </source>
</evidence>
<evidence type="ECO:0008006" key="5">
    <source>
        <dbReference type="Google" id="ProtNLM"/>
    </source>
</evidence>
<accession>A0ABP7K540</accession>
<name>A0ABP7K540_9ACTN</name>
<feature type="signal peptide" evidence="2">
    <location>
        <begin position="1"/>
        <end position="34"/>
    </location>
</feature>
<feature type="chain" id="PRO_5047319230" description="Secreted protein" evidence="2">
    <location>
        <begin position="35"/>
        <end position="113"/>
    </location>
</feature>
<keyword evidence="2" id="KW-0732">Signal</keyword>
<keyword evidence="4" id="KW-1185">Reference proteome</keyword>
<feature type="region of interest" description="Disordered" evidence="1">
    <location>
        <begin position="54"/>
        <end position="98"/>
    </location>
</feature>
<evidence type="ECO:0000313" key="4">
    <source>
        <dbReference type="Proteomes" id="UP001501563"/>
    </source>
</evidence>
<sequence>MSRTPYAPRTARRYAWLRALVVLVALLTAGAHTGAVTADSLPTSTAQTCDAEYEQLAATPTPASPQGHRALASSRPGPPGGARPSGPEGSVPLLPGAAHSPTLHALRTVVLRC</sequence>
<evidence type="ECO:0000256" key="1">
    <source>
        <dbReference type="SAM" id="MobiDB-lite"/>
    </source>
</evidence>
<dbReference type="Proteomes" id="UP001501563">
    <property type="component" value="Unassembled WGS sequence"/>
</dbReference>
<gene>
    <name evidence="3" type="ORF">GCM10022207_33100</name>
</gene>
<proteinExistence type="predicted"/>
<reference evidence="4" key="1">
    <citation type="journal article" date="2019" name="Int. J. Syst. Evol. Microbiol.">
        <title>The Global Catalogue of Microorganisms (GCM) 10K type strain sequencing project: providing services to taxonomists for standard genome sequencing and annotation.</title>
        <authorList>
            <consortium name="The Broad Institute Genomics Platform"/>
            <consortium name="The Broad Institute Genome Sequencing Center for Infectious Disease"/>
            <person name="Wu L."/>
            <person name="Ma J."/>
        </authorList>
    </citation>
    <scope>NUCLEOTIDE SEQUENCE [LARGE SCALE GENOMIC DNA]</scope>
    <source>
        <strain evidence="4">JCM 16578</strain>
    </source>
</reference>
<dbReference type="RefSeq" id="WP_331266259.1">
    <property type="nucleotide sequence ID" value="NZ_BAAAZA010000008.1"/>
</dbReference>
<dbReference type="EMBL" id="BAAAZA010000008">
    <property type="protein sequence ID" value="GAA3866093.1"/>
    <property type="molecule type" value="Genomic_DNA"/>
</dbReference>
<comment type="caution">
    <text evidence="3">The sequence shown here is derived from an EMBL/GenBank/DDBJ whole genome shotgun (WGS) entry which is preliminary data.</text>
</comment>